<dbReference type="PANTHER" id="PTHR28298">
    <property type="entry name" value="EISOSOME PROTEIN 1"/>
    <property type="match status" value="1"/>
</dbReference>
<feature type="compositionally biased region" description="Basic and acidic residues" evidence="1">
    <location>
        <begin position="1036"/>
        <end position="1051"/>
    </location>
</feature>
<dbReference type="eggNOG" id="ENOG502S8WV">
    <property type="taxonomic scope" value="Eukaryota"/>
</dbReference>
<dbReference type="OrthoDB" id="4070583at2759"/>
<dbReference type="Proteomes" id="UP000094526">
    <property type="component" value="Unassembled WGS sequence"/>
</dbReference>
<gene>
    <name evidence="2" type="ORF">CLCR_01798</name>
</gene>
<feature type="compositionally biased region" description="Basic and acidic residues" evidence="1">
    <location>
        <begin position="965"/>
        <end position="989"/>
    </location>
</feature>
<dbReference type="InterPro" id="IPR024527">
    <property type="entry name" value="Eisosome1"/>
</dbReference>
<dbReference type="PANTHER" id="PTHR28298:SF1">
    <property type="entry name" value="EISOSOME PROTEIN 1"/>
    <property type="match status" value="1"/>
</dbReference>
<evidence type="ECO:0000313" key="3">
    <source>
        <dbReference type="Proteomes" id="UP000094526"/>
    </source>
</evidence>
<evidence type="ECO:0008006" key="4">
    <source>
        <dbReference type="Google" id="ProtNLM"/>
    </source>
</evidence>
<feature type="compositionally biased region" description="Gly residues" evidence="1">
    <location>
        <begin position="658"/>
        <end position="675"/>
    </location>
</feature>
<feature type="region of interest" description="Disordered" evidence="1">
    <location>
        <begin position="162"/>
        <end position="184"/>
    </location>
</feature>
<feature type="region of interest" description="Disordered" evidence="1">
    <location>
        <begin position="462"/>
        <end position="486"/>
    </location>
</feature>
<feature type="compositionally biased region" description="Polar residues" evidence="1">
    <location>
        <begin position="936"/>
        <end position="952"/>
    </location>
</feature>
<feature type="compositionally biased region" description="Basic and acidic residues" evidence="1">
    <location>
        <begin position="757"/>
        <end position="766"/>
    </location>
</feature>
<feature type="region of interest" description="Disordered" evidence="1">
    <location>
        <begin position="734"/>
        <end position="1139"/>
    </location>
</feature>
<feature type="compositionally biased region" description="Polar residues" evidence="1">
    <location>
        <begin position="1052"/>
        <end position="1080"/>
    </location>
</feature>
<feature type="compositionally biased region" description="Polar residues" evidence="1">
    <location>
        <begin position="783"/>
        <end position="795"/>
    </location>
</feature>
<evidence type="ECO:0000313" key="2">
    <source>
        <dbReference type="EMBL" id="OCT46834.1"/>
    </source>
</evidence>
<feature type="compositionally biased region" description="Low complexity" evidence="1">
    <location>
        <begin position="996"/>
        <end position="1019"/>
    </location>
</feature>
<feature type="compositionally biased region" description="Basic and acidic residues" evidence="1">
    <location>
        <begin position="584"/>
        <end position="644"/>
    </location>
</feature>
<dbReference type="AlphaFoldDB" id="A0A1C1CE76"/>
<feature type="compositionally biased region" description="Gly residues" evidence="1">
    <location>
        <begin position="892"/>
        <end position="905"/>
    </location>
</feature>
<feature type="compositionally biased region" description="Low complexity" evidence="1">
    <location>
        <begin position="676"/>
        <end position="700"/>
    </location>
</feature>
<dbReference type="EMBL" id="LGRB01000015">
    <property type="protein sequence ID" value="OCT46834.1"/>
    <property type="molecule type" value="Genomic_DNA"/>
</dbReference>
<organism evidence="2 3">
    <name type="scientific">Cladophialophora carrionii</name>
    <dbReference type="NCBI Taxonomy" id="86049"/>
    <lineage>
        <taxon>Eukaryota</taxon>
        <taxon>Fungi</taxon>
        <taxon>Dikarya</taxon>
        <taxon>Ascomycota</taxon>
        <taxon>Pezizomycotina</taxon>
        <taxon>Eurotiomycetes</taxon>
        <taxon>Chaetothyriomycetidae</taxon>
        <taxon>Chaetothyriales</taxon>
        <taxon>Herpotrichiellaceae</taxon>
        <taxon>Cladophialophora</taxon>
    </lineage>
</organism>
<feature type="compositionally biased region" description="Basic and acidic residues" evidence="1">
    <location>
        <begin position="544"/>
        <end position="564"/>
    </location>
</feature>
<proteinExistence type="predicted"/>
<feature type="region of interest" description="Disordered" evidence="1">
    <location>
        <begin position="544"/>
        <end position="700"/>
    </location>
</feature>
<dbReference type="Pfam" id="PF12757">
    <property type="entry name" value="Eisosome1"/>
    <property type="match status" value="1"/>
</dbReference>
<dbReference type="VEuPathDB" id="FungiDB:G647_01548"/>
<feature type="region of interest" description="Disordered" evidence="1">
    <location>
        <begin position="200"/>
        <end position="256"/>
    </location>
</feature>
<evidence type="ECO:0000256" key="1">
    <source>
        <dbReference type="SAM" id="MobiDB-lite"/>
    </source>
</evidence>
<feature type="region of interest" description="Disordered" evidence="1">
    <location>
        <begin position="98"/>
        <end position="121"/>
    </location>
</feature>
<feature type="region of interest" description="Disordered" evidence="1">
    <location>
        <begin position="1"/>
        <end position="56"/>
    </location>
</feature>
<dbReference type="STRING" id="86049.A0A1C1CE76"/>
<feature type="compositionally biased region" description="Basic residues" evidence="1">
    <location>
        <begin position="796"/>
        <end position="809"/>
    </location>
</feature>
<dbReference type="VEuPathDB" id="FungiDB:CLCR_01798"/>
<dbReference type="GO" id="GO:0070941">
    <property type="term" value="P:eisosome assembly"/>
    <property type="evidence" value="ECO:0007669"/>
    <property type="project" value="TreeGrafter"/>
</dbReference>
<reference evidence="3" key="1">
    <citation type="submission" date="2015-07" db="EMBL/GenBank/DDBJ databases">
        <authorList>
            <person name="Teixeira M.M."/>
            <person name="Souza R.C."/>
            <person name="Almeida L.G."/>
            <person name="Vicente V.A."/>
            <person name="de Hoog S."/>
            <person name="Bocca A.L."/>
            <person name="de Almeida S.R."/>
            <person name="Vasconcelos A.T."/>
            <person name="Felipe M.S."/>
        </authorList>
    </citation>
    <scope>NUCLEOTIDE SEQUENCE [LARGE SCALE GENOMIC DNA]</scope>
    <source>
        <strain evidence="3">KSF</strain>
    </source>
</reference>
<feature type="region of interest" description="Disordered" evidence="1">
    <location>
        <begin position="374"/>
        <end position="412"/>
    </location>
</feature>
<feature type="compositionally biased region" description="Polar residues" evidence="1">
    <location>
        <begin position="42"/>
        <end position="51"/>
    </location>
</feature>
<feature type="region of interest" description="Disordered" evidence="1">
    <location>
        <begin position="320"/>
        <end position="349"/>
    </location>
</feature>
<accession>A0A1C1CE76</accession>
<sequence length="1139" mass="122341">MSASVAAHANPHAHPHRSAFTPSDKLEDQAASAALSVHRDSSTTGKHSASSILDEEGRLSAASAAQSLKYARAQDLPSFPSSGGVKLASAGAAASLAESNKKAFEHWTPGELPHASTAAEKARDYKMEPLWKPELSRAGSQAAIAAHRDAGSVDIWTAPETEHGHSAASSALQNPKSPPAITERQISGDERQKALLAATASLNGGRRRAGSAPVRPAPSNGHSAWALKAATSSHNSKPPSAATPPSSKSEMSSTDAARIQNMARNNVSRQMYTANPPVAIEVEERRRQDMLRASAVAMAKKMFAIQQAQIDEARGIHRSQSHYAAHTARRRAQSDAANQPARTDEVPRYENLEETARKLAQDRLAKLHDEHAEYRQYYGQNTPPQRSRTFLRRGRRRSDIPENDDDSDIEESRKIRQQMSLFQGKLAEVDSRKRQADRDALLAAAHKNVTAQMNAMDEKVFSETGKTSPHQRELWERQARDRAQRESDERLMNVGKVHIGGGKYLEQEEIEAIAKARLQPTLDEITQKAEEQRARDEELRLEQERLKAEQETERKRQAEIKAEQKAALGKCSRNAGVEASLTTIDREKAEQRAQKTEEKRVLQEQKHEERRVRTEQKSTEKKAREEAIQAEKERRRAEKAEKGLPESGRPRFLPSFLGRGGVAAGTAAGAGGAAAGEGAVDAAEGGARAVPGASEAPAVAEPEVVEPVGETFHDKVTVDPGEAIHGQVTMDPGEAAHAVAVADAEDEAKPTAAAVPPHEDGQHKDNIGAPPYSSGSPPHEPTSPISQTSATSPSKRNSRVKSFFKRFRTGSKAEDDFNRDQHVATEAGPTEALSSRPQTAEPISEEDPAATDSIRDVAFAGRSDNETEDMYGGSAKPYGRVSPIHDEPAPGVGTGPSGPGPGVVEGGAKERDISPPSDTSSLSEEPYVIAADVASSRYSTEHGTGSKRNSGYDQVATLTDDDEEPRGRKGFRERFLKKVIPGRDKDKRQPGAFTLSTVGSSAAAQTGAASAPSARATAAEPQTTDPVSGGGVSQAHPEEEPGTEHPRDKVQEPSTTSTEATGHSTVTRTTTPALTHAQTNGDDDEDFEEARDTFDEGRLVSASKVDSGSARIVDVSSPMSSTVAKGRPSGEGSRFTEEL</sequence>
<keyword evidence="3" id="KW-1185">Reference proteome</keyword>
<protein>
    <recommendedName>
        <fullName evidence="4">Eisosome protein 1 protein</fullName>
    </recommendedName>
</protein>
<feature type="compositionally biased region" description="Low complexity" evidence="1">
    <location>
        <begin position="1"/>
        <end position="10"/>
    </location>
</feature>
<feature type="compositionally biased region" description="Basic and acidic residues" evidence="1">
    <location>
        <begin position="811"/>
        <end position="823"/>
    </location>
</feature>
<name>A0A1C1CE76_9EURO</name>
<feature type="compositionally biased region" description="Basic and acidic residues" evidence="1">
    <location>
        <begin position="470"/>
        <end position="486"/>
    </location>
</feature>
<comment type="caution">
    <text evidence="2">The sequence shown here is derived from an EMBL/GenBank/DDBJ whole genome shotgun (WGS) entry which is preliminary data.</text>
</comment>
<feature type="compositionally biased region" description="Low complexity" evidence="1">
    <location>
        <begin position="236"/>
        <end position="249"/>
    </location>
</feature>